<dbReference type="SUPFAM" id="SSF53383">
    <property type="entry name" value="PLP-dependent transferases"/>
    <property type="match status" value="1"/>
</dbReference>
<dbReference type="Proteomes" id="UP000092498">
    <property type="component" value="Chromosome"/>
</dbReference>
<evidence type="ECO:0000256" key="4">
    <source>
        <dbReference type="PIRSR" id="PIRSR001434-2"/>
    </source>
</evidence>
<sequence length="385" mass="41804">MHDDNKRFGTRCIHAGQEPDPSTGAIMTPVYQTSTFVQQSPGVIIEDYDYARSANPTRKALERNLASLEGGRHGFNFASGLAAQAACIHLLASGDHVVLSDDVYGGTYRQFDKVFKQFGITYTRADLTDLNAAEAAFKSNTKMVWLETPTNPLLKVIDIAAIARLAKSKGVVTVVDNTFATPVLTNPLALGADIVSHSCTKYIGGHSDVIGGALICTDDALADRLRFTQNAVGGIAAPWDSFLLLRSTKTLHVRVQRHCENAAKIADFLADQKQIERVVYPGRTDHPQHEIAKRQMTGGFGGMITAYFKGGLEPARTFLERVKLFSLAESLGGVESLIEHPAIMTHASVDKHLREQIGLTDGLVRFSVGIEDVEDLIADIQEALG</sequence>
<comment type="cofactor">
    <cofactor evidence="1 5">
        <name>pyridoxal 5'-phosphate</name>
        <dbReference type="ChEBI" id="CHEBI:597326"/>
    </cofactor>
</comment>
<dbReference type="Gene3D" id="3.40.640.10">
    <property type="entry name" value="Type I PLP-dependent aspartate aminotransferase-like (Major domain)"/>
    <property type="match status" value="1"/>
</dbReference>
<dbReference type="InParanoid" id="A0A1B1AKW8"/>
<dbReference type="RefSeq" id="WP_066773028.1">
    <property type="nucleotide sequence ID" value="NZ_CP013244.1"/>
</dbReference>
<dbReference type="InterPro" id="IPR015424">
    <property type="entry name" value="PyrdxlP-dep_Trfase"/>
</dbReference>
<evidence type="ECO:0000313" key="7">
    <source>
        <dbReference type="Proteomes" id="UP000092498"/>
    </source>
</evidence>
<name>A0A1B1AKW8_9PROT</name>
<dbReference type="GO" id="GO:0019343">
    <property type="term" value="P:cysteine biosynthetic process via cystathionine"/>
    <property type="evidence" value="ECO:0007669"/>
    <property type="project" value="TreeGrafter"/>
</dbReference>
<evidence type="ECO:0008006" key="8">
    <source>
        <dbReference type="Google" id="ProtNLM"/>
    </source>
</evidence>
<dbReference type="CDD" id="cd00614">
    <property type="entry name" value="CGS_like"/>
    <property type="match status" value="1"/>
</dbReference>
<dbReference type="PIRSF" id="PIRSF001434">
    <property type="entry name" value="CGS"/>
    <property type="match status" value="1"/>
</dbReference>
<dbReference type="InterPro" id="IPR000277">
    <property type="entry name" value="Cys/Met-Metab_PyrdxlP-dep_enz"/>
</dbReference>
<dbReference type="GO" id="GO:0019346">
    <property type="term" value="P:transsulfuration"/>
    <property type="evidence" value="ECO:0007669"/>
    <property type="project" value="InterPro"/>
</dbReference>
<dbReference type="KEGG" id="cbot:ATE48_15460"/>
<dbReference type="OrthoDB" id="9805807at2"/>
<evidence type="ECO:0000256" key="3">
    <source>
        <dbReference type="ARBA" id="ARBA00022898"/>
    </source>
</evidence>
<dbReference type="NCBIfam" id="NF005871">
    <property type="entry name" value="PRK07811.1"/>
    <property type="match status" value="1"/>
</dbReference>
<gene>
    <name evidence="6" type="ORF">ATE48_15460</name>
</gene>
<comment type="similarity">
    <text evidence="2 5">Belongs to the trans-sulfuration enzymes family.</text>
</comment>
<keyword evidence="7" id="KW-1185">Reference proteome</keyword>
<keyword evidence="3 4" id="KW-0663">Pyridoxal phosphate</keyword>
<dbReference type="FunFam" id="3.40.640.10:FF:000009">
    <property type="entry name" value="Cystathionine gamma-synthase homolog"/>
    <property type="match status" value="1"/>
</dbReference>
<accession>A0A1B1AKW8</accession>
<proteinExistence type="inferred from homology"/>
<dbReference type="Pfam" id="PF01053">
    <property type="entry name" value="Cys_Met_Meta_PP"/>
    <property type="match status" value="1"/>
</dbReference>
<dbReference type="GO" id="GO:0030170">
    <property type="term" value="F:pyridoxal phosphate binding"/>
    <property type="evidence" value="ECO:0007669"/>
    <property type="project" value="InterPro"/>
</dbReference>
<evidence type="ECO:0000313" key="6">
    <source>
        <dbReference type="EMBL" id="ANP47216.1"/>
    </source>
</evidence>
<dbReference type="PANTHER" id="PTHR11808:SF15">
    <property type="entry name" value="CYSTATHIONINE GAMMA-LYASE"/>
    <property type="match status" value="1"/>
</dbReference>
<dbReference type="PANTHER" id="PTHR11808">
    <property type="entry name" value="TRANS-SULFURATION ENZYME FAMILY MEMBER"/>
    <property type="match status" value="1"/>
</dbReference>
<protein>
    <recommendedName>
        <fullName evidence="8">Cystathionine gamma-synthase</fullName>
    </recommendedName>
</protein>
<feature type="modified residue" description="N6-(pyridoxal phosphate)lysine" evidence="4">
    <location>
        <position position="201"/>
    </location>
</feature>
<evidence type="ECO:0000256" key="5">
    <source>
        <dbReference type="RuleBase" id="RU362118"/>
    </source>
</evidence>
<dbReference type="GO" id="GO:0005737">
    <property type="term" value="C:cytoplasm"/>
    <property type="evidence" value="ECO:0007669"/>
    <property type="project" value="TreeGrafter"/>
</dbReference>
<dbReference type="InterPro" id="IPR015422">
    <property type="entry name" value="PyrdxlP-dep_Trfase_small"/>
</dbReference>
<dbReference type="Gene3D" id="3.90.1150.10">
    <property type="entry name" value="Aspartate Aminotransferase, domain 1"/>
    <property type="match status" value="1"/>
</dbReference>
<dbReference type="InterPro" id="IPR054542">
    <property type="entry name" value="Cys_met_metab_PP"/>
</dbReference>
<dbReference type="STRING" id="1759059.ATE48_15460"/>
<reference evidence="6 7" key="1">
    <citation type="submission" date="2015-11" db="EMBL/GenBank/DDBJ databases">
        <title>Whole-Genome Sequence of Candidatus Oderbacter manganicum from the National Park Lower Oder Valley, Germany.</title>
        <authorList>
            <person name="Braun B."/>
            <person name="Liere K."/>
            <person name="Szewzyk U."/>
        </authorList>
    </citation>
    <scope>NUCLEOTIDE SEQUENCE [LARGE SCALE GENOMIC DNA]</scope>
    <source>
        <strain evidence="6 7">OTSz_A_272</strain>
    </source>
</reference>
<dbReference type="InterPro" id="IPR015421">
    <property type="entry name" value="PyrdxlP-dep_Trfase_major"/>
</dbReference>
<dbReference type="FunFam" id="3.90.1150.10:FF:000008">
    <property type="entry name" value="Cystathionine gamma-synthase"/>
    <property type="match status" value="1"/>
</dbReference>
<evidence type="ECO:0000256" key="1">
    <source>
        <dbReference type="ARBA" id="ARBA00001933"/>
    </source>
</evidence>
<dbReference type="PROSITE" id="PS00868">
    <property type="entry name" value="CYS_MET_METAB_PP"/>
    <property type="match status" value="1"/>
</dbReference>
<dbReference type="AlphaFoldDB" id="A0A1B1AKW8"/>
<evidence type="ECO:0000256" key="2">
    <source>
        <dbReference type="ARBA" id="ARBA00009077"/>
    </source>
</evidence>
<dbReference type="EMBL" id="CP013244">
    <property type="protein sequence ID" value="ANP47216.1"/>
    <property type="molecule type" value="Genomic_DNA"/>
</dbReference>
<dbReference type="GO" id="GO:0004123">
    <property type="term" value="F:cystathionine gamma-lyase activity"/>
    <property type="evidence" value="ECO:0007669"/>
    <property type="project" value="UniProtKB-ARBA"/>
</dbReference>
<organism evidence="6 7">
    <name type="scientific">Candidatus Viadribacter manganicus</name>
    <dbReference type="NCBI Taxonomy" id="1759059"/>
    <lineage>
        <taxon>Bacteria</taxon>
        <taxon>Pseudomonadati</taxon>
        <taxon>Pseudomonadota</taxon>
        <taxon>Alphaproteobacteria</taxon>
        <taxon>Hyphomonadales</taxon>
        <taxon>Hyphomonadaceae</taxon>
        <taxon>Candidatus Viadribacter</taxon>
    </lineage>
</organism>